<dbReference type="Proteomes" id="UP000198875">
    <property type="component" value="Unassembled WGS sequence"/>
</dbReference>
<dbReference type="Pfam" id="PF12697">
    <property type="entry name" value="Abhydrolase_6"/>
    <property type="match status" value="1"/>
</dbReference>
<gene>
    <name evidence="3" type="ORF">BN971_03690</name>
</gene>
<dbReference type="RefSeq" id="WP_245836765.1">
    <property type="nucleotide sequence ID" value="NZ_CSTD01000004.1"/>
</dbReference>
<dbReference type="PANTHER" id="PTHR43433">
    <property type="entry name" value="HYDROLASE, ALPHA/BETA FOLD FAMILY PROTEIN"/>
    <property type="match status" value="1"/>
</dbReference>
<keyword evidence="1" id="KW-0575">Peroxidase</keyword>
<dbReference type="SUPFAM" id="SSF53474">
    <property type="entry name" value="alpha/beta-Hydrolases"/>
    <property type="match status" value="1"/>
</dbReference>
<dbReference type="InterPro" id="IPR000639">
    <property type="entry name" value="Epox_hydrolase-like"/>
</dbReference>
<dbReference type="PRINTS" id="PR00111">
    <property type="entry name" value="ABHYDROLASE"/>
</dbReference>
<dbReference type="GO" id="GO:0004601">
    <property type="term" value="F:peroxidase activity"/>
    <property type="evidence" value="ECO:0007669"/>
    <property type="project" value="UniProtKB-KW"/>
</dbReference>
<dbReference type="PANTHER" id="PTHR43433:SF5">
    <property type="entry name" value="AB HYDROLASE-1 DOMAIN-CONTAINING PROTEIN"/>
    <property type="match status" value="1"/>
</dbReference>
<dbReference type="AlphaFoldDB" id="A0A0U0WCS2"/>
<evidence type="ECO:0000259" key="2">
    <source>
        <dbReference type="Pfam" id="PF12697"/>
    </source>
</evidence>
<dbReference type="InterPro" id="IPR050471">
    <property type="entry name" value="AB_hydrolase"/>
</dbReference>
<feature type="domain" description="AB hydrolase-1" evidence="2">
    <location>
        <begin position="69"/>
        <end position="308"/>
    </location>
</feature>
<organism evidence="3 4">
    <name type="scientific">Mycobacterium bohemicum DSM 44277</name>
    <dbReference type="NCBI Taxonomy" id="1236609"/>
    <lineage>
        <taxon>Bacteria</taxon>
        <taxon>Bacillati</taxon>
        <taxon>Actinomycetota</taxon>
        <taxon>Actinomycetes</taxon>
        <taxon>Mycobacteriales</taxon>
        <taxon>Mycobacteriaceae</taxon>
        <taxon>Mycobacterium</taxon>
    </lineage>
</organism>
<proteinExistence type="predicted"/>
<evidence type="ECO:0000313" key="4">
    <source>
        <dbReference type="Proteomes" id="UP000198875"/>
    </source>
</evidence>
<dbReference type="Gene3D" id="3.40.50.1820">
    <property type="entry name" value="alpha/beta hydrolase"/>
    <property type="match status" value="1"/>
</dbReference>
<sequence>MRKGPTAALGAAALLGWGGARLAAGRIMENPDPFPRERLLAEPQGERVVITRPDGTKLHALAAGRGPAVILVHGYSANLLEWNFVWDELRGRGFRVIAFDQRGHGGSTMGSDGIGSAPMAADVAAVAEHFDVDDAVVVGHSMGGFVTIRAVLDHPGLAGRLRGLVLFATWAGRMLDEAPQNRLQIPLLQYGILQRLVRNKTIGVLFGAAQCGARPSPAMISVFIEFFIRHMDEHGPLLPIVRAFSREDRYPRLGEIAVPTVVMVGTADRTTPPSHSRRLAAGIPGARLVSVPGAGHLLNWEAAGELIEVVEALAAGANGRPAPST</sequence>
<dbReference type="InterPro" id="IPR029058">
    <property type="entry name" value="AB_hydrolase_fold"/>
</dbReference>
<protein>
    <submittedName>
        <fullName evidence="3">Alpha/beta hydrolase</fullName>
    </submittedName>
</protein>
<dbReference type="GO" id="GO:0016787">
    <property type="term" value="F:hydrolase activity"/>
    <property type="evidence" value="ECO:0007669"/>
    <property type="project" value="UniProtKB-KW"/>
</dbReference>
<dbReference type="InterPro" id="IPR000073">
    <property type="entry name" value="AB_hydrolase_1"/>
</dbReference>
<keyword evidence="1" id="KW-0560">Oxidoreductase</keyword>
<name>A0A0U0WCS2_MYCBE</name>
<evidence type="ECO:0000313" key="3">
    <source>
        <dbReference type="EMBL" id="CPR12392.1"/>
    </source>
</evidence>
<accession>A0A0U0WCS2</accession>
<keyword evidence="3" id="KW-0378">Hydrolase</keyword>
<reference evidence="3 4" key="1">
    <citation type="submission" date="2015-03" db="EMBL/GenBank/DDBJ databases">
        <authorList>
            <person name="Murphy D."/>
        </authorList>
    </citation>
    <scope>NUCLEOTIDE SEQUENCE [LARGE SCALE GENOMIC DNA]</scope>
    <source>
        <strain evidence="3 4">DSM 44277</strain>
    </source>
</reference>
<dbReference type="EMBL" id="CSTD01000004">
    <property type="protein sequence ID" value="CPR12392.1"/>
    <property type="molecule type" value="Genomic_DNA"/>
</dbReference>
<dbReference type="PRINTS" id="PR00412">
    <property type="entry name" value="EPOXHYDRLASE"/>
</dbReference>
<evidence type="ECO:0000256" key="1">
    <source>
        <dbReference type="ARBA" id="ARBA00022559"/>
    </source>
</evidence>